<organism evidence="2 3">
    <name type="scientific">Geomicrobium halophilum</name>
    <dbReference type="NCBI Taxonomy" id="549000"/>
    <lineage>
        <taxon>Bacteria</taxon>
        <taxon>Bacillati</taxon>
        <taxon>Bacillota</taxon>
        <taxon>Bacilli</taxon>
        <taxon>Bacillales</taxon>
        <taxon>Geomicrobium</taxon>
    </lineage>
</organism>
<keyword evidence="1" id="KW-0812">Transmembrane</keyword>
<reference evidence="2 3" key="1">
    <citation type="submission" date="2020-08" db="EMBL/GenBank/DDBJ databases">
        <title>Genomic Encyclopedia of Type Strains, Phase IV (KMG-IV): sequencing the most valuable type-strain genomes for metagenomic binning, comparative biology and taxonomic classification.</title>
        <authorList>
            <person name="Goeker M."/>
        </authorList>
    </citation>
    <scope>NUCLEOTIDE SEQUENCE [LARGE SCALE GENOMIC DNA]</scope>
    <source>
        <strain evidence="2 3">DSM 21769</strain>
    </source>
</reference>
<protein>
    <submittedName>
        <fullName evidence="2">Putative DCC family thiol-disulfide oxidoreductase YuxK</fullName>
    </submittedName>
</protein>
<sequence>MDQHIVFYDAECPLCRSVKAVLQKLDWQNDVAWFPVQRVSRNTLEKANAYKNMYDEIYMLTKDKKVLTGYNTVRKLLSIFPVTLPFALFLYLPGAIVLGRPIYRFVSIRRYRWFGRVSYKGN</sequence>
<dbReference type="Proteomes" id="UP000568839">
    <property type="component" value="Unassembled WGS sequence"/>
</dbReference>
<dbReference type="SUPFAM" id="SSF52833">
    <property type="entry name" value="Thioredoxin-like"/>
    <property type="match status" value="1"/>
</dbReference>
<evidence type="ECO:0000313" key="3">
    <source>
        <dbReference type="Proteomes" id="UP000568839"/>
    </source>
</evidence>
<dbReference type="Gene3D" id="3.40.30.10">
    <property type="entry name" value="Glutaredoxin"/>
    <property type="match status" value="1"/>
</dbReference>
<dbReference type="AlphaFoldDB" id="A0A841PYM7"/>
<comment type="caution">
    <text evidence="2">The sequence shown here is derived from an EMBL/GenBank/DDBJ whole genome shotgun (WGS) entry which is preliminary data.</text>
</comment>
<dbReference type="EMBL" id="JACHHJ010000001">
    <property type="protein sequence ID" value="MBB6449315.1"/>
    <property type="molecule type" value="Genomic_DNA"/>
</dbReference>
<proteinExistence type="predicted"/>
<keyword evidence="1" id="KW-0472">Membrane</keyword>
<keyword evidence="1" id="KW-1133">Transmembrane helix</keyword>
<dbReference type="InterPro" id="IPR036249">
    <property type="entry name" value="Thioredoxin-like_sf"/>
</dbReference>
<name>A0A841PYM7_9BACL</name>
<keyword evidence="3" id="KW-1185">Reference proteome</keyword>
<dbReference type="InterPro" id="IPR007263">
    <property type="entry name" value="DCC1-like"/>
</dbReference>
<feature type="transmembrane region" description="Helical" evidence="1">
    <location>
        <begin position="79"/>
        <end position="103"/>
    </location>
</feature>
<evidence type="ECO:0000313" key="2">
    <source>
        <dbReference type="EMBL" id="MBB6449315.1"/>
    </source>
</evidence>
<dbReference type="RefSeq" id="WP_184403211.1">
    <property type="nucleotide sequence ID" value="NZ_JACHHJ010000001.1"/>
</dbReference>
<dbReference type="Pfam" id="PF04134">
    <property type="entry name" value="DCC1-like"/>
    <property type="match status" value="1"/>
</dbReference>
<accession>A0A841PYM7</accession>
<evidence type="ECO:0000256" key="1">
    <source>
        <dbReference type="SAM" id="Phobius"/>
    </source>
</evidence>
<dbReference type="GO" id="GO:0015035">
    <property type="term" value="F:protein-disulfide reductase activity"/>
    <property type="evidence" value="ECO:0007669"/>
    <property type="project" value="InterPro"/>
</dbReference>
<gene>
    <name evidence="2" type="ORF">HNR44_001264</name>
</gene>